<keyword evidence="1" id="KW-0472">Membrane</keyword>
<name>A0ABV6W0N0_9ACTN</name>
<evidence type="ECO:0000313" key="2">
    <source>
        <dbReference type="EMBL" id="MFC1419287.1"/>
    </source>
</evidence>
<feature type="transmembrane region" description="Helical" evidence="1">
    <location>
        <begin position="270"/>
        <end position="291"/>
    </location>
</feature>
<gene>
    <name evidence="2" type="ORF">ACEZDE_22010</name>
</gene>
<dbReference type="RefSeq" id="WP_380538446.1">
    <property type="nucleotide sequence ID" value="NZ_JBHFAB010000017.1"/>
</dbReference>
<feature type="transmembrane region" description="Helical" evidence="1">
    <location>
        <begin position="76"/>
        <end position="95"/>
    </location>
</feature>
<feature type="transmembrane region" description="Helical" evidence="1">
    <location>
        <begin position="238"/>
        <end position="258"/>
    </location>
</feature>
<keyword evidence="1" id="KW-0812">Transmembrane</keyword>
<reference evidence="2 3" key="1">
    <citation type="submission" date="2024-09" db="EMBL/GenBank/DDBJ databases">
        <authorList>
            <person name="Lee S.D."/>
        </authorList>
    </citation>
    <scope>NUCLEOTIDE SEQUENCE [LARGE SCALE GENOMIC DNA]</scope>
    <source>
        <strain evidence="2 3">N8-3</strain>
    </source>
</reference>
<feature type="transmembrane region" description="Helical" evidence="1">
    <location>
        <begin position="202"/>
        <end position="218"/>
    </location>
</feature>
<proteinExistence type="predicted"/>
<evidence type="ECO:0000313" key="3">
    <source>
        <dbReference type="Proteomes" id="UP001592531"/>
    </source>
</evidence>
<feature type="transmembrane region" description="Helical" evidence="1">
    <location>
        <begin position="170"/>
        <end position="190"/>
    </location>
</feature>
<sequence>MTGGVGWTERWYRALLFGYPREYRERHGDELVGTLLEAAPSRRLPSPRESASLLDAGLLARLRTGLDLVPAWADGLRLGLLLLALTQAGTLLGSLSGSQQRADLPVLLPAALLAALALLRGTMVAAAVLGLVPALVTTYQTLRLPAHGTDLLVGFFSSRTIAMSAGAGGWLSPGTAQFWLIAVGSLVLAVHRRTRGALPRRSWGWLAVLLVQAGFTAWSRTLLLPAPRPPAFPTPGGATLAAMLAPPLVATVCLLLLALRATVAIRDPRWMVAAGVYLVPVAVFAAAVVSVQPSAIVTLDYELPVVLLAAAGAVVLLRGAARRAVAEED</sequence>
<evidence type="ECO:0000256" key="1">
    <source>
        <dbReference type="SAM" id="Phobius"/>
    </source>
</evidence>
<feature type="transmembrane region" description="Helical" evidence="1">
    <location>
        <begin position="303"/>
        <end position="321"/>
    </location>
</feature>
<comment type="caution">
    <text evidence="2">The sequence shown here is derived from an EMBL/GenBank/DDBJ whole genome shotgun (WGS) entry which is preliminary data.</text>
</comment>
<feature type="transmembrane region" description="Helical" evidence="1">
    <location>
        <begin position="107"/>
        <end position="136"/>
    </location>
</feature>
<organism evidence="2 3">
    <name type="scientific">Streptacidiphilus cavernicola</name>
    <dbReference type="NCBI Taxonomy" id="3342716"/>
    <lineage>
        <taxon>Bacteria</taxon>
        <taxon>Bacillati</taxon>
        <taxon>Actinomycetota</taxon>
        <taxon>Actinomycetes</taxon>
        <taxon>Kitasatosporales</taxon>
        <taxon>Streptomycetaceae</taxon>
        <taxon>Streptacidiphilus</taxon>
    </lineage>
</organism>
<keyword evidence="1" id="KW-1133">Transmembrane helix</keyword>
<protein>
    <submittedName>
        <fullName evidence="2">Uncharacterized protein</fullName>
    </submittedName>
</protein>
<dbReference type="Proteomes" id="UP001592531">
    <property type="component" value="Unassembled WGS sequence"/>
</dbReference>
<accession>A0ABV6W0N0</accession>
<keyword evidence="3" id="KW-1185">Reference proteome</keyword>
<dbReference type="EMBL" id="JBHFAB010000017">
    <property type="protein sequence ID" value="MFC1419287.1"/>
    <property type="molecule type" value="Genomic_DNA"/>
</dbReference>